<keyword evidence="10 11" id="KW-0472">Membrane</keyword>
<dbReference type="PANTHER" id="PTHR43394">
    <property type="entry name" value="ATP-DEPENDENT PERMEASE MDL1, MITOCHONDRIAL"/>
    <property type="match status" value="1"/>
</dbReference>
<dbReference type="InterPro" id="IPR017871">
    <property type="entry name" value="ABC_transporter-like_CS"/>
</dbReference>
<keyword evidence="6" id="KW-0378">Hydrolase</keyword>
<dbReference type="InterPro" id="IPR011527">
    <property type="entry name" value="ABC1_TM_dom"/>
</dbReference>
<dbReference type="RefSeq" id="WP_366294521.1">
    <property type="nucleotide sequence ID" value="NZ_CP159992.1"/>
</dbReference>
<dbReference type="GO" id="GO:0005886">
    <property type="term" value="C:plasma membrane"/>
    <property type="evidence" value="ECO:0007669"/>
    <property type="project" value="UniProtKB-SubCell"/>
</dbReference>
<evidence type="ECO:0000256" key="7">
    <source>
        <dbReference type="ARBA" id="ARBA00022807"/>
    </source>
</evidence>
<evidence type="ECO:0000256" key="8">
    <source>
        <dbReference type="ARBA" id="ARBA00022840"/>
    </source>
</evidence>
<dbReference type="PROSITE" id="PS00211">
    <property type="entry name" value="ABC_TRANSPORTER_1"/>
    <property type="match status" value="1"/>
</dbReference>
<evidence type="ECO:0000259" key="14">
    <source>
        <dbReference type="PROSITE" id="PS50990"/>
    </source>
</evidence>
<dbReference type="AlphaFoldDB" id="A0AAU8NEP3"/>
<dbReference type="EMBL" id="CP159992">
    <property type="protein sequence ID" value="XCP96151.1"/>
    <property type="molecule type" value="Genomic_DNA"/>
</dbReference>
<feature type="domain" description="Peptidase C39" evidence="14">
    <location>
        <begin position="9"/>
        <end position="132"/>
    </location>
</feature>
<feature type="transmembrane region" description="Helical" evidence="11">
    <location>
        <begin position="393"/>
        <end position="418"/>
    </location>
</feature>
<dbReference type="PROSITE" id="PS50929">
    <property type="entry name" value="ABC_TM1F"/>
    <property type="match status" value="1"/>
</dbReference>
<dbReference type="FunFam" id="3.40.50.300:FF:000299">
    <property type="entry name" value="ABC transporter ATP-binding protein/permease"/>
    <property type="match status" value="1"/>
</dbReference>
<evidence type="ECO:0000256" key="5">
    <source>
        <dbReference type="ARBA" id="ARBA00022741"/>
    </source>
</evidence>
<keyword evidence="4 11" id="KW-0812">Transmembrane</keyword>
<dbReference type="Pfam" id="PF00005">
    <property type="entry name" value="ABC_tran"/>
    <property type="match status" value="1"/>
</dbReference>
<dbReference type="Pfam" id="PF00664">
    <property type="entry name" value="ABC_membrane"/>
    <property type="match status" value="1"/>
</dbReference>
<dbReference type="SUPFAM" id="SSF90123">
    <property type="entry name" value="ABC transporter transmembrane region"/>
    <property type="match status" value="1"/>
</dbReference>
<evidence type="ECO:0000256" key="4">
    <source>
        <dbReference type="ARBA" id="ARBA00022692"/>
    </source>
</evidence>
<feature type="domain" description="ABC transporter" evidence="12">
    <location>
        <begin position="483"/>
        <end position="716"/>
    </location>
</feature>
<keyword evidence="9 11" id="KW-1133">Transmembrane helix</keyword>
<dbReference type="SUPFAM" id="SSF52540">
    <property type="entry name" value="P-loop containing nucleoside triphosphate hydrolases"/>
    <property type="match status" value="1"/>
</dbReference>
<evidence type="ECO:0000256" key="9">
    <source>
        <dbReference type="ARBA" id="ARBA00022989"/>
    </source>
</evidence>
<dbReference type="Gene3D" id="3.90.70.10">
    <property type="entry name" value="Cysteine proteinases"/>
    <property type="match status" value="1"/>
</dbReference>
<evidence type="ECO:0000313" key="15">
    <source>
        <dbReference type="EMBL" id="XCP96151.1"/>
    </source>
</evidence>
<dbReference type="InterPro" id="IPR005074">
    <property type="entry name" value="Peptidase_C39"/>
</dbReference>
<dbReference type="GO" id="GO:0016887">
    <property type="term" value="F:ATP hydrolysis activity"/>
    <property type="evidence" value="ECO:0007669"/>
    <property type="project" value="InterPro"/>
</dbReference>
<proteinExistence type="predicted"/>
<keyword evidence="2" id="KW-0813">Transport</keyword>
<dbReference type="InterPro" id="IPR003593">
    <property type="entry name" value="AAA+_ATPase"/>
</dbReference>
<dbReference type="SMART" id="SM00382">
    <property type="entry name" value="AAA"/>
    <property type="match status" value="1"/>
</dbReference>
<keyword evidence="7" id="KW-0788">Thiol protease</keyword>
<feature type="transmembrane region" description="Helical" evidence="11">
    <location>
        <begin position="424"/>
        <end position="445"/>
    </location>
</feature>
<evidence type="ECO:0000259" key="13">
    <source>
        <dbReference type="PROSITE" id="PS50929"/>
    </source>
</evidence>
<keyword evidence="3" id="KW-1003">Cell membrane</keyword>
<evidence type="ECO:0000259" key="12">
    <source>
        <dbReference type="PROSITE" id="PS50893"/>
    </source>
</evidence>
<evidence type="ECO:0000256" key="2">
    <source>
        <dbReference type="ARBA" id="ARBA00022448"/>
    </source>
</evidence>
<feature type="transmembrane region" description="Helical" evidence="11">
    <location>
        <begin position="208"/>
        <end position="228"/>
    </location>
</feature>
<evidence type="ECO:0000256" key="6">
    <source>
        <dbReference type="ARBA" id="ARBA00022801"/>
    </source>
</evidence>
<keyword evidence="5" id="KW-0547">Nucleotide-binding</keyword>
<dbReference type="GO" id="GO:0005524">
    <property type="term" value="F:ATP binding"/>
    <property type="evidence" value="ECO:0007669"/>
    <property type="project" value="UniProtKB-KW"/>
</dbReference>
<accession>A0AAU8NEP3</accession>
<reference evidence="15" key="1">
    <citation type="submission" date="2024-05" db="EMBL/GenBank/DDBJ databases">
        <title>Draft genome assemblies of 36 bacteria isolated from hibernating arctic ground squirrels.</title>
        <authorList>
            <person name="McKee H."/>
            <person name="Mullen L."/>
            <person name="Drown D.M."/>
            <person name="Duddleston K.N."/>
        </authorList>
    </citation>
    <scope>NUCLEOTIDE SEQUENCE</scope>
    <source>
        <strain evidence="15">AN1007</strain>
    </source>
</reference>
<feature type="domain" description="ABC transmembrane type-1" evidence="13">
    <location>
        <begin position="165"/>
        <end position="451"/>
    </location>
</feature>
<organism evidence="15">
    <name type="scientific">Paenibacillus sp. AN1007</name>
    <dbReference type="NCBI Taxonomy" id="3151385"/>
    <lineage>
        <taxon>Bacteria</taxon>
        <taxon>Bacillati</taxon>
        <taxon>Bacillota</taxon>
        <taxon>Bacilli</taxon>
        <taxon>Bacillales</taxon>
        <taxon>Paenibacillaceae</taxon>
        <taxon>Paenibacillus</taxon>
    </lineage>
</organism>
<dbReference type="InterPro" id="IPR036640">
    <property type="entry name" value="ABC1_TM_sf"/>
</dbReference>
<gene>
    <name evidence="15" type="ORF">ABXS70_05420</name>
</gene>
<dbReference type="PROSITE" id="PS50990">
    <property type="entry name" value="PEPTIDASE_C39"/>
    <property type="match status" value="1"/>
</dbReference>
<comment type="subcellular location">
    <subcellularLocation>
        <location evidence="1">Cell membrane</location>
        <topology evidence="1">Multi-pass membrane protein</topology>
    </subcellularLocation>
</comment>
<evidence type="ECO:0000256" key="1">
    <source>
        <dbReference type="ARBA" id="ARBA00004651"/>
    </source>
</evidence>
<dbReference type="Pfam" id="PF03412">
    <property type="entry name" value="Peptidase_C39"/>
    <property type="match status" value="1"/>
</dbReference>
<dbReference type="PANTHER" id="PTHR43394:SF1">
    <property type="entry name" value="ATP-BINDING CASSETTE SUB-FAMILY B MEMBER 10, MITOCHONDRIAL"/>
    <property type="match status" value="1"/>
</dbReference>
<evidence type="ECO:0000256" key="10">
    <source>
        <dbReference type="ARBA" id="ARBA00023136"/>
    </source>
</evidence>
<dbReference type="PROSITE" id="PS50893">
    <property type="entry name" value="ABC_TRANSPORTER_2"/>
    <property type="match status" value="1"/>
</dbReference>
<sequence>MKRIKVIRQLQPNECGLCCCKMVLDFHGCNVQLRDIRNEIGSIRDGVNIFHIKKYIEKYNFKARVLKLKTSDVSDTLKKLKLPAILFWDNRHFVVLEGIKNNRYSIIDPELGRVSYAEKDILAHFNNILLEVHQLEDSLKISDIGFFKKWYFFIFSLKSSAGKIVLSVVLSIFMYLITIFSAEFSKIIINRMSGLTNPTNLEQHIGTFNDFLIVLLLFFVVVGAAVFIREIISLSLRVDTEKKIVSEAFKKTLSLPYSFFESRTNGELMTSLGSVNLLKDFLLDKYIKMFFDIGLFIILIGYVCSISVKLFFIHIVLLVLNQALIISLSNKIKELGHQEFTLNSQSNGIQIETLHSIQLTKVMRSENEIYSKWENIFSELQNIRKRKQFYQGILATFGNTVNIIIPLLLLVVGFYLFIHQEVTLGDIIIAQTFTIMSISLIAQVLNTYSEYIVNSSFIERINDIVLHPEEIQGVREIDKIKKIEIKNLDFTYSKDANLVLKNINLCINSGEKIAFVGSTGCGKSTLVKLLSGLYREENLPIFYNDVPANEIAAVSLSKQISCVLQDMHIYADTILENIRAQRHGYNEADVKKAAEAACLDQDVSKFPMQYYTVPTDSGMDLSGGQKQRIAIARAVLNNPTVLIFDEGTSYLDYITERKIMNNILGQENISIIVAHRLDSIKNCDRIYFMENGEIVEQGTHYELMDLKGKYYDLYSN</sequence>
<protein>
    <submittedName>
        <fullName evidence="15">Peptidase domain-containing ABC transporter</fullName>
    </submittedName>
</protein>
<evidence type="ECO:0000256" key="11">
    <source>
        <dbReference type="SAM" id="Phobius"/>
    </source>
</evidence>
<dbReference type="InterPro" id="IPR003439">
    <property type="entry name" value="ABC_transporter-like_ATP-bd"/>
</dbReference>
<keyword evidence="7" id="KW-0645">Protease</keyword>
<feature type="transmembrane region" description="Helical" evidence="11">
    <location>
        <begin position="164"/>
        <end position="188"/>
    </location>
</feature>
<dbReference type="GO" id="GO:0015421">
    <property type="term" value="F:ABC-type oligopeptide transporter activity"/>
    <property type="evidence" value="ECO:0007669"/>
    <property type="project" value="TreeGrafter"/>
</dbReference>
<dbReference type="GO" id="GO:0008234">
    <property type="term" value="F:cysteine-type peptidase activity"/>
    <property type="evidence" value="ECO:0007669"/>
    <property type="project" value="UniProtKB-KW"/>
</dbReference>
<dbReference type="GO" id="GO:0006508">
    <property type="term" value="P:proteolysis"/>
    <property type="evidence" value="ECO:0007669"/>
    <property type="project" value="InterPro"/>
</dbReference>
<name>A0AAU8NEP3_9BACL</name>
<keyword evidence="8" id="KW-0067">ATP-binding</keyword>
<evidence type="ECO:0000256" key="3">
    <source>
        <dbReference type="ARBA" id="ARBA00022475"/>
    </source>
</evidence>
<dbReference type="Gene3D" id="1.20.1560.10">
    <property type="entry name" value="ABC transporter type 1, transmembrane domain"/>
    <property type="match status" value="1"/>
</dbReference>
<dbReference type="InterPro" id="IPR027417">
    <property type="entry name" value="P-loop_NTPase"/>
</dbReference>
<dbReference type="Gene3D" id="3.40.50.300">
    <property type="entry name" value="P-loop containing nucleotide triphosphate hydrolases"/>
    <property type="match status" value="1"/>
</dbReference>
<dbReference type="InterPro" id="IPR039421">
    <property type="entry name" value="Type_1_exporter"/>
</dbReference>